<accession>A0A5K7Z018</accession>
<dbReference type="InterPro" id="IPR010181">
    <property type="entry name" value="CGCAxxGCC_motif"/>
</dbReference>
<dbReference type="EMBL" id="AP021875">
    <property type="protein sequence ID" value="BBO75312.1"/>
    <property type="molecule type" value="Genomic_DNA"/>
</dbReference>
<reference evidence="1 2" key="1">
    <citation type="submission" date="2019-11" db="EMBL/GenBank/DDBJ databases">
        <title>Comparative genomics of hydrocarbon-degrading Desulfosarcina strains.</title>
        <authorList>
            <person name="Watanabe M."/>
            <person name="Kojima H."/>
            <person name="Fukui M."/>
        </authorList>
    </citation>
    <scope>NUCLEOTIDE SEQUENCE [LARGE SCALE GENOMIC DNA]</scope>
    <source>
        <strain evidence="1 2">PP31</strain>
    </source>
</reference>
<gene>
    <name evidence="1" type="ORF">DSCW_27290</name>
</gene>
<evidence type="ECO:0008006" key="3">
    <source>
        <dbReference type="Google" id="ProtNLM"/>
    </source>
</evidence>
<dbReference type="Pfam" id="PF09719">
    <property type="entry name" value="C_GCAxxG_C_C"/>
    <property type="match status" value="1"/>
</dbReference>
<dbReference type="NCBIfam" id="TIGR01909">
    <property type="entry name" value="C_GCAxxG_C_C"/>
    <property type="match status" value="1"/>
</dbReference>
<dbReference type="Proteomes" id="UP000427769">
    <property type="component" value="Chromosome"/>
</dbReference>
<keyword evidence="2" id="KW-1185">Reference proteome</keyword>
<dbReference type="KEGG" id="dwd:DSCW_27290"/>
<sequence length="188" mass="20476">MNDQADKQDAETETLITGIADRARNLYLTRQMLCTEAVMTALNQGLKGGLTDAQATAMSAPFCIALGESGCLCGALSGAVLATGLLLGKDGADRHRKDMRDSARRLHDQFKLTHGATCCRVLSKKVKQDKKVHFEHCARLTAQAAEMAARLVLEKRPELANQADHAFINRRQSLVGGMLSRLVHLFSN</sequence>
<dbReference type="RefSeq" id="WP_170302268.1">
    <property type="nucleotide sequence ID" value="NZ_AP021875.1"/>
</dbReference>
<name>A0A5K7Z018_9BACT</name>
<dbReference type="SUPFAM" id="SSF48695">
    <property type="entry name" value="Multiheme cytochromes"/>
    <property type="match status" value="1"/>
</dbReference>
<protein>
    <recommendedName>
        <fullName evidence="3">C_GCAxxG_C_C family protein</fullName>
    </recommendedName>
</protein>
<dbReference type="AlphaFoldDB" id="A0A5K7Z018"/>
<evidence type="ECO:0000313" key="2">
    <source>
        <dbReference type="Proteomes" id="UP000427769"/>
    </source>
</evidence>
<organism evidence="1 2">
    <name type="scientific">Desulfosarcina widdelii</name>
    <dbReference type="NCBI Taxonomy" id="947919"/>
    <lineage>
        <taxon>Bacteria</taxon>
        <taxon>Pseudomonadati</taxon>
        <taxon>Thermodesulfobacteriota</taxon>
        <taxon>Desulfobacteria</taxon>
        <taxon>Desulfobacterales</taxon>
        <taxon>Desulfosarcinaceae</taxon>
        <taxon>Desulfosarcina</taxon>
    </lineage>
</organism>
<evidence type="ECO:0000313" key="1">
    <source>
        <dbReference type="EMBL" id="BBO75312.1"/>
    </source>
</evidence>
<dbReference type="InterPro" id="IPR036280">
    <property type="entry name" value="Multihaem_cyt_sf"/>
</dbReference>
<proteinExistence type="predicted"/>